<gene>
    <name evidence="4" type="ORF">HXL68_14795</name>
</gene>
<dbReference type="Gene3D" id="1.20.58.300">
    <property type="entry name" value="FlgN-like"/>
    <property type="match status" value="1"/>
</dbReference>
<evidence type="ECO:0000256" key="1">
    <source>
        <dbReference type="ARBA" id="ARBA00002397"/>
    </source>
</evidence>
<evidence type="ECO:0000313" key="5">
    <source>
        <dbReference type="Proteomes" id="UP000718593"/>
    </source>
</evidence>
<comment type="function">
    <text evidence="1">Required for the efficient initiation of filament assembly.</text>
</comment>
<comment type="similarity">
    <text evidence="2">Belongs to the FlgN family.</text>
</comment>
<dbReference type="GO" id="GO:0044780">
    <property type="term" value="P:bacterial-type flagellum assembly"/>
    <property type="evidence" value="ECO:0007669"/>
    <property type="project" value="InterPro"/>
</dbReference>
<keyword evidence="4" id="KW-0966">Cell projection</keyword>
<reference evidence="4" key="1">
    <citation type="submission" date="2020-04" db="EMBL/GenBank/DDBJ databases">
        <title>Deep metagenomics examines the oral microbiome during advanced dental caries in children, revealing novel taxa and co-occurrences with host molecules.</title>
        <authorList>
            <person name="Baker J.L."/>
            <person name="Morton J.T."/>
            <person name="Dinis M."/>
            <person name="Alvarez R."/>
            <person name="Tran N.C."/>
            <person name="Knight R."/>
            <person name="Edlund A."/>
        </authorList>
    </citation>
    <scope>NUCLEOTIDE SEQUENCE</scope>
    <source>
        <strain evidence="4">JCVI_32_bin.24</strain>
    </source>
</reference>
<sequence length="151" mass="16704">MSALSALIEREIALISRFVSVLHEEQDTLKHARISELPSLTAEKARLVDQLNALEAERLTTLGLERQPGAMEGWLKTHSTERQAAELWRQLLELARQAKTTHDLNARLLDMHARQTSELLAALTQQGEKPALYSANGQTLAASGSRIIDSA</sequence>
<keyword evidence="4" id="KW-0282">Flagellum</keyword>
<dbReference type="SUPFAM" id="SSF140566">
    <property type="entry name" value="FlgN-like"/>
    <property type="match status" value="1"/>
</dbReference>
<dbReference type="AlphaFoldDB" id="A0A930G2Y2"/>
<proteinExistence type="inferred from homology"/>
<evidence type="ECO:0000256" key="3">
    <source>
        <dbReference type="ARBA" id="ARBA00022795"/>
    </source>
</evidence>
<dbReference type="InterPro" id="IPR036679">
    <property type="entry name" value="FlgN-like_sf"/>
</dbReference>
<dbReference type="Pfam" id="PF05130">
    <property type="entry name" value="FlgN"/>
    <property type="match status" value="1"/>
</dbReference>
<evidence type="ECO:0000313" key="4">
    <source>
        <dbReference type="EMBL" id="MBF1166293.1"/>
    </source>
</evidence>
<organism evidence="4 5">
    <name type="scientific">Dechloromonas agitata</name>
    <dbReference type="NCBI Taxonomy" id="73030"/>
    <lineage>
        <taxon>Bacteria</taxon>
        <taxon>Pseudomonadati</taxon>
        <taxon>Pseudomonadota</taxon>
        <taxon>Betaproteobacteria</taxon>
        <taxon>Rhodocyclales</taxon>
        <taxon>Azonexaceae</taxon>
        <taxon>Dechloromonas</taxon>
    </lineage>
</organism>
<name>A0A930G2Y2_9RHOO</name>
<keyword evidence="4" id="KW-0969">Cilium</keyword>
<dbReference type="Proteomes" id="UP000718593">
    <property type="component" value="Unassembled WGS sequence"/>
</dbReference>
<dbReference type="InterPro" id="IPR007809">
    <property type="entry name" value="FlgN-like"/>
</dbReference>
<evidence type="ECO:0000256" key="2">
    <source>
        <dbReference type="ARBA" id="ARBA00007703"/>
    </source>
</evidence>
<keyword evidence="3" id="KW-1005">Bacterial flagellum biogenesis</keyword>
<protein>
    <submittedName>
        <fullName evidence="4">Flagellar protein FlgN</fullName>
    </submittedName>
</protein>
<dbReference type="EMBL" id="JABZMI010000408">
    <property type="protein sequence ID" value="MBF1166293.1"/>
    <property type="molecule type" value="Genomic_DNA"/>
</dbReference>
<accession>A0A930G2Y2</accession>
<dbReference type="RefSeq" id="WP_027456397.1">
    <property type="nucleotide sequence ID" value="NZ_JARBJQ010000020.1"/>
</dbReference>
<comment type="caution">
    <text evidence="4">The sequence shown here is derived from an EMBL/GenBank/DDBJ whole genome shotgun (WGS) entry which is preliminary data.</text>
</comment>